<dbReference type="Pfam" id="PF00384">
    <property type="entry name" value="Molybdopterin"/>
    <property type="match status" value="1"/>
</dbReference>
<dbReference type="GO" id="GO:0046872">
    <property type="term" value="F:metal ion binding"/>
    <property type="evidence" value="ECO:0007669"/>
    <property type="project" value="UniProtKB-KW"/>
</dbReference>
<evidence type="ECO:0000256" key="6">
    <source>
        <dbReference type="ARBA" id="ARBA00023002"/>
    </source>
</evidence>
<keyword evidence="5" id="KW-0732">Signal</keyword>
<keyword evidence="8" id="KW-0411">Iron-sulfur</keyword>
<keyword evidence="7" id="KW-0408">Iron</keyword>
<dbReference type="PROSITE" id="PS00551">
    <property type="entry name" value="MOLYBDOPTERIN_PROK_1"/>
    <property type="match status" value="1"/>
</dbReference>
<dbReference type="InterPro" id="IPR006657">
    <property type="entry name" value="MoPterin_dinucl-bd_dom"/>
</dbReference>
<keyword evidence="6" id="KW-0560">Oxidoreductase</keyword>
<dbReference type="InterPro" id="IPR006963">
    <property type="entry name" value="Mopterin_OxRdtase_4Fe-4S_dom"/>
</dbReference>
<sequence length="699" mass="78016">MATEVWSICFMCTVRCPIKVVVENDDVIWIQGNPHVGGIEGALCAKGSAGLALLHDHERPQYPMIRAGARGEGKWRKAGWEEALDYVADRLKAIIQEHGGHSLVFGERTNLNTHISKTFCKALGSPNHFTHDALCKGSVNTAFRSLTGYTDAQMAIDYANTKHIVLYGRNIFESLEIAPINNLLKAMDQGAKLTYIDPRVTITATKAHRYWMIRPGTDLALNYALIHTILKEKLYDKDYVRRWVSGLNELAAFVEPYTPEWAEKETGIAAGEIVALAREVAEVKPAVIFHYGYRGAHHPNEIYLRRSIIMLNALMGSIEAPGGLVIRKGPKDAGRGSFSRYDTAQEFPKITVPRFDGSGHEAFPLADSSHGNPQRLAYAIENEDPYPIKALIANRFEPLQSIPDSSAVRRALDKLELIVAIDVNFSEIAWYADVILPESIYLERADSLQLVQGARPQLRIRRQAVSPRYDTKPAWWILKQLANRLDIGQYFPYETIEDIWNFQLKDLKGVKLEDFDAKGFVALSDKALFFDRKDGIPFKTPSGKIEFVSSLLEKAGFPSFPPYEPVPSPPEGSFRLMVGRCAVHTHVSTQNNVLLNELVPENELWIHSRAAAKLGIQDGQYVQVISNPLNTNGRIRAKVTEFIHPEAVFMLHGFGKTVPAQSRCYQKGASDALLQENISDHIGGSPALDETLVQVRPAK</sequence>
<dbReference type="GO" id="GO:0016491">
    <property type="term" value="F:oxidoreductase activity"/>
    <property type="evidence" value="ECO:0007669"/>
    <property type="project" value="UniProtKB-KW"/>
</dbReference>
<dbReference type="CDD" id="cd02778">
    <property type="entry name" value="MopB_CT_Thiosulfate-R-like"/>
    <property type="match status" value="1"/>
</dbReference>
<evidence type="ECO:0000256" key="5">
    <source>
        <dbReference type="ARBA" id="ARBA00022729"/>
    </source>
</evidence>
<evidence type="ECO:0000256" key="3">
    <source>
        <dbReference type="ARBA" id="ARBA00022505"/>
    </source>
</evidence>
<proteinExistence type="inferred from homology"/>
<dbReference type="Gene3D" id="3.40.50.740">
    <property type="match status" value="1"/>
</dbReference>
<evidence type="ECO:0000256" key="1">
    <source>
        <dbReference type="ARBA" id="ARBA00010312"/>
    </source>
</evidence>
<evidence type="ECO:0000313" key="10">
    <source>
        <dbReference type="EMBL" id="HGZ11362.1"/>
    </source>
</evidence>
<dbReference type="InterPro" id="IPR050612">
    <property type="entry name" value="Prok_Mopterin_Oxidored"/>
</dbReference>
<dbReference type="Gene3D" id="3.40.228.10">
    <property type="entry name" value="Dimethylsulfoxide Reductase, domain 2"/>
    <property type="match status" value="1"/>
</dbReference>
<dbReference type="Gene3D" id="2.20.25.90">
    <property type="entry name" value="ADC-like domains"/>
    <property type="match status" value="1"/>
</dbReference>
<dbReference type="SUPFAM" id="SSF50692">
    <property type="entry name" value="ADC-like"/>
    <property type="match status" value="1"/>
</dbReference>
<evidence type="ECO:0000256" key="2">
    <source>
        <dbReference type="ARBA" id="ARBA00022485"/>
    </source>
</evidence>
<evidence type="ECO:0000256" key="4">
    <source>
        <dbReference type="ARBA" id="ARBA00022723"/>
    </source>
</evidence>
<evidence type="ECO:0000256" key="7">
    <source>
        <dbReference type="ARBA" id="ARBA00023004"/>
    </source>
</evidence>
<dbReference type="PROSITE" id="PS51669">
    <property type="entry name" value="4FE4S_MOW_BIS_MGD"/>
    <property type="match status" value="1"/>
</dbReference>
<accession>A0A7C5EMY0</accession>
<dbReference type="EMBL" id="DTKJ01000024">
    <property type="protein sequence ID" value="HGZ11362.1"/>
    <property type="molecule type" value="Genomic_DNA"/>
</dbReference>
<dbReference type="Gene3D" id="2.40.40.20">
    <property type="match status" value="1"/>
</dbReference>
<dbReference type="PANTHER" id="PTHR43742">
    <property type="entry name" value="TRIMETHYLAMINE-N-OXIDE REDUCTASE"/>
    <property type="match status" value="1"/>
</dbReference>
<keyword evidence="4" id="KW-0479">Metal-binding</keyword>
<keyword evidence="2" id="KW-0004">4Fe-4S</keyword>
<evidence type="ECO:0000259" key="9">
    <source>
        <dbReference type="PROSITE" id="PS51669"/>
    </source>
</evidence>
<evidence type="ECO:0000256" key="8">
    <source>
        <dbReference type="ARBA" id="ARBA00023014"/>
    </source>
</evidence>
<name>A0A7C5EMY0_9BACT</name>
<gene>
    <name evidence="10" type="ORF">ENW48_03980</name>
</gene>
<dbReference type="GO" id="GO:0051539">
    <property type="term" value="F:4 iron, 4 sulfur cluster binding"/>
    <property type="evidence" value="ECO:0007669"/>
    <property type="project" value="UniProtKB-KW"/>
</dbReference>
<dbReference type="SUPFAM" id="SSF53706">
    <property type="entry name" value="Formate dehydrogenase/DMSO reductase, domains 1-3"/>
    <property type="match status" value="1"/>
</dbReference>
<protein>
    <submittedName>
        <fullName evidence="10">Molybdopterin oxidoreductase</fullName>
    </submittedName>
</protein>
<dbReference type="Pfam" id="PF04879">
    <property type="entry name" value="Molybdop_Fe4S4"/>
    <property type="match status" value="1"/>
</dbReference>
<dbReference type="PANTHER" id="PTHR43742:SF9">
    <property type="entry name" value="TETRATHIONATE REDUCTASE SUBUNIT A"/>
    <property type="match status" value="1"/>
</dbReference>
<organism evidence="10">
    <name type="scientific">Desulfobacca acetoxidans</name>
    <dbReference type="NCBI Taxonomy" id="60893"/>
    <lineage>
        <taxon>Bacteria</taxon>
        <taxon>Pseudomonadati</taxon>
        <taxon>Thermodesulfobacteriota</taxon>
        <taxon>Desulfobaccia</taxon>
        <taxon>Desulfobaccales</taxon>
        <taxon>Desulfobaccaceae</taxon>
        <taxon>Desulfobacca</taxon>
    </lineage>
</organism>
<dbReference type="InterPro" id="IPR027467">
    <property type="entry name" value="MopterinOxRdtase_cofactor_BS"/>
</dbReference>
<comment type="caution">
    <text evidence="10">The sequence shown here is derived from an EMBL/GenBank/DDBJ whole genome shotgun (WGS) entry which is preliminary data.</text>
</comment>
<dbReference type="SMART" id="SM00926">
    <property type="entry name" value="Molybdop_Fe4S4"/>
    <property type="match status" value="1"/>
</dbReference>
<dbReference type="InterPro" id="IPR009010">
    <property type="entry name" value="Asp_de-COase-like_dom_sf"/>
</dbReference>
<feature type="domain" description="4Fe-4S Mo/W bis-MGD-type" evidence="9">
    <location>
        <begin position="2"/>
        <end position="58"/>
    </location>
</feature>
<keyword evidence="3" id="KW-0500">Molybdenum</keyword>
<dbReference type="InterPro" id="IPR006656">
    <property type="entry name" value="Mopterin_OxRdtase"/>
</dbReference>
<dbReference type="Pfam" id="PF01568">
    <property type="entry name" value="Molydop_binding"/>
    <property type="match status" value="1"/>
</dbReference>
<dbReference type="GO" id="GO:0043546">
    <property type="term" value="F:molybdopterin cofactor binding"/>
    <property type="evidence" value="ECO:0007669"/>
    <property type="project" value="InterPro"/>
</dbReference>
<comment type="similarity">
    <text evidence="1">Belongs to the prokaryotic molybdopterin-containing oxidoreductase family.</text>
</comment>
<reference evidence="10" key="1">
    <citation type="journal article" date="2020" name="mSystems">
        <title>Genome- and Community-Level Interaction Insights into Carbon Utilization and Element Cycling Functions of Hydrothermarchaeota in Hydrothermal Sediment.</title>
        <authorList>
            <person name="Zhou Z."/>
            <person name="Liu Y."/>
            <person name="Xu W."/>
            <person name="Pan J."/>
            <person name="Luo Z.H."/>
            <person name="Li M."/>
        </authorList>
    </citation>
    <scope>NUCLEOTIDE SEQUENCE [LARGE SCALE GENOMIC DNA]</scope>
    <source>
        <strain evidence="10">SpSt-853</strain>
    </source>
</reference>
<dbReference type="AlphaFoldDB" id="A0A7C5EMY0"/>